<accession>A0ABS7D4V7</accession>
<reference evidence="4 5" key="1">
    <citation type="submission" date="2021-07" db="EMBL/GenBank/DDBJ databases">
        <title>Paenibacillus radiodurans sp. nov., isolated from the southeastern edge of Tengger Desert.</title>
        <authorList>
            <person name="Zhang G."/>
        </authorList>
    </citation>
    <scope>NUCLEOTIDE SEQUENCE [LARGE SCALE GENOMIC DNA]</scope>
    <source>
        <strain evidence="4 5">DT7-4</strain>
    </source>
</reference>
<dbReference type="InterPro" id="IPR000868">
    <property type="entry name" value="Isochorismatase-like_dom"/>
</dbReference>
<dbReference type="EMBL" id="JAHZIJ010000004">
    <property type="protein sequence ID" value="MBW7474838.1"/>
    <property type="molecule type" value="Genomic_DNA"/>
</dbReference>
<comment type="caution">
    <text evidence="4">The sequence shown here is derived from an EMBL/GenBank/DDBJ whole genome shotgun (WGS) entry which is preliminary data.</text>
</comment>
<dbReference type="CDD" id="cd01014">
    <property type="entry name" value="nicotinamidase_related"/>
    <property type="match status" value="1"/>
</dbReference>
<evidence type="ECO:0000313" key="5">
    <source>
        <dbReference type="Proteomes" id="UP000812277"/>
    </source>
</evidence>
<dbReference type="PANTHER" id="PTHR43540:SF14">
    <property type="entry name" value="ISOCHORISMATASE"/>
    <property type="match status" value="1"/>
</dbReference>
<evidence type="ECO:0000256" key="2">
    <source>
        <dbReference type="ARBA" id="ARBA00022801"/>
    </source>
</evidence>
<keyword evidence="5" id="KW-1185">Reference proteome</keyword>
<organism evidence="4 5">
    <name type="scientific">Paenibacillus oenotherae</name>
    <dbReference type="NCBI Taxonomy" id="1435645"/>
    <lineage>
        <taxon>Bacteria</taxon>
        <taxon>Bacillati</taxon>
        <taxon>Bacillota</taxon>
        <taxon>Bacilli</taxon>
        <taxon>Bacillales</taxon>
        <taxon>Paenibacillaceae</taxon>
        <taxon>Paenibacillus</taxon>
    </lineage>
</organism>
<dbReference type="RefSeq" id="WP_219872068.1">
    <property type="nucleotide sequence ID" value="NZ_JAHZIJ010000004.1"/>
</dbReference>
<dbReference type="Gene3D" id="3.40.50.850">
    <property type="entry name" value="Isochorismatase-like"/>
    <property type="match status" value="1"/>
</dbReference>
<proteinExistence type="inferred from homology"/>
<evidence type="ECO:0000256" key="1">
    <source>
        <dbReference type="ARBA" id="ARBA00006336"/>
    </source>
</evidence>
<dbReference type="InterPro" id="IPR036380">
    <property type="entry name" value="Isochorismatase-like_sf"/>
</dbReference>
<comment type="similarity">
    <text evidence="1">Belongs to the isochorismatase family.</text>
</comment>
<dbReference type="InterPro" id="IPR050272">
    <property type="entry name" value="Isochorismatase-like_hydrls"/>
</dbReference>
<evidence type="ECO:0000313" key="4">
    <source>
        <dbReference type="EMBL" id="MBW7474838.1"/>
    </source>
</evidence>
<dbReference type="PANTHER" id="PTHR43540">
    <property type="entry name" value="PEROXYUREIDOACRYLATE/UREIDOACRYLATE AMIDOHYDROLASE-RELATED"/>
    <property type="match status" value="1"/>
</dbReference>
<evidence type="ECO:0000259" key="3">
    <source>
        <dbReference type="Pfam" id="PF00857"/>
    </source>
</evidence>
<sequence length="176" mass="20281">MTKALLIIDMQVMPFIWKDYGGKPLYQEEKLLENTKQLIDKARKANSPVFYVMFTEPQGSLRSENQPLWQVHEQIAPLAHDPIIIKYYADSFLDTELNHQLRDQGIDTLVICGVQTEYCVDTTVKSAYSHGYKVELAENCHSTYDSDHLTAEQIINHHNSILTQFATMVRTSEVQF</sequence>
<name>A0ABS7D4V7_9BACL</name>
<dbReference type="GO" id="GO:0016787">
    <property type="term" value="F:hydrolase activity"/>
    <property type="evidence" value="ECO:0007669"/>
    <property type="project" value="UniProtKB-KW"/>
</dbReference>
<dbReference type="Proteomes" id="UP000812277">
    <property type="component" value="Unassembled WGS sequence"/>
</dbReference>
<dbReference type="SUPFAM" id="SSF52499">
    <property type="entry name" value="Isochorismatase-like hydrolases"/>
    <property type="match status" value="1"/>
</dbReference>
<protein>
    <submittedName>
        <fullName evidence="4">Cysteine hydrolase</fullName>
    </submittedName>
</protein>
<gene>
    <name evidence="4" type="ORF">K0T92_08780</name>
</gene>
<keyword evidence="2 4" id="KW-0378">Hydrolase</keyword>
<feature type="domain" description="Isochorismatase-like" evidence="3">
    <location>
        <begin position="4"/>
        <end position="148"/>
    </location>
</feature>
<dbReference type="Pfam" id="PF00857">
    <property type="entry name" value="Isochorismatase"/>
    <property type="match status" value="1"/>
</dbReference>